<dbReference type="GO" id="GO:0005829">
    <property type="term" value="C:cytosol"/>
    <property type="evidence" value="ECO:0007669"/>
    <property type="project" value="TreeGrafter"/>
</dbReference>
<evidence type="ECO:0000256" key="8">
    <source>
        <dbReference type="HAMAP-Rule" id="MF_00140"/>
    </source>
</evidence>
<dbReference type="Gene3D" id="3.40.50.620">
    <property type="entry name" value="HUPs"/>
    <property type="match status" value="1"/>
</dbReference>
<proteinExistence type="inferred from homology"/>
<comment type="subunit">
    <text evidence="8">Homodimer.</text>
</comment>
<evidence type="ECO:0000256" key="6">
    <source>
        <dbReference type="ARBA" id="ARBA00023146"/>
    </source>
</evidence>
<evidence type="ECO:0000256" key="4">
    <source>
        <dbReference type="ARBA" id="ARBA00022840"/>
    </source>
</evidence>
<gene>
    <name evidence="8 10" type="primary">trpS</name>
    <name evidence="10" type="ORF">ESZ54_07440</name>
</gene>
<dbReference type="InterPro" id="IPR001412">
    <property type="entry name" value="aa-tRNA-synth_I_CS"/>
</dbReference>
<dbReference type="GO" id="GO:0005524">
    <property type="term" value="F:ATP binding"/>
    <property type="evidence" value="ECO:0007669"/>
    <property type="project" value="UniProtKB-UniRule"/>
</dbReference>
<dbReference type="SUPFAM" id="SSF52374">
    <property type="entry name" value="Nucleotidylyl transferase"/>
    <property type="match status" value="1"/>
</dbReference>
<dbReference type="EC" id="6.1.1.2" evidence="8"/>
<dbReference type="PANTHER" id="PTHR43766:SF1">
    <property type="entry name" value="TRYPTOPHAN--TRNA LIGASE, MITOCHONDRIAL"/>
    <property type="match status" value="1"/>
</dbReference>
<dbReference type="InterPro" id="IPR050203">
    <property type="entry name" value="Trp-tRNA_synthetase"/>
</dbReference>
<evidence type="ECO:0000256" key="9">
    <source>
        <dbReference type="RuleBase" id="RU363036"/>
    </source>
</evidence>
<dbReference type="CDD" id="cd00806">
    <property type="entry name" value="TrpRS_core"/>
    <property type="match status" value="1"/>
</dbReference>
<comment type="subcellular location">
    <subcellularLocation>
        <location evidence="8">Cytoplasm</location>
    </subcellularLocation>
</comment>
<feature type="binding site" evidence="8">
    <location>
        <begin position="146"/>
        <end position="148"/>
    </location>
    <ligand>
        <name>ATP</name>
        <dbReference type="ChEBI" id="CHEBI:30616"/>
    </ligand>
</feature>
<evidence type="ECO:0000256" key="5">
    <source>
        <dbReference type="ARBA" id="ARBA00022917"/>
    </source>
</evidence>
<dbReference type="InterPro" id="IPR014729">
    <property type="entry name" value="Rossmann-like_a/b/a_fold"/>
</dbReference>
<keyword evidence="6 8" id="KW-0030">Aminoacyl-tRNA synthetase</keyword>
<dbReference type="NCBIfam" id="TIGR00233">
    <property type="entry name" value="trpS"/>
    <property type="match status" value="1"/>
</dbReference>
<feature type="binding site" evidence="8">
    <location>
        <begin position="200"/>
        <end position="204"/>
    </location>
    <ligand>
        <name>ATP</name>
        <dbReference type="ChEBI" id="CHEBI:30616"/>
    </ligand>
</feature>
<keyword evidence="8" id="KW-0963">Cytoplasm</keyword>
<feature type="binding site" evidence="8">
    <location>
        <begin position="17"/>
        <end position="18"/>
    </location>
    <ligand>
        <name>ATP</name>
        <dbReference type="ChEBI" id="CHEBI:30616"/>
    </ligand>
</feature>
<keyword evidence="4 8" id="KW-0067">ATP-binding</keyword>
<feature type="short sequence motif" description="'HIGH' region" evidence="8">
    <location>
        <begin position="10"/>
        <end position="18"/>
    </location>
</feature>
<keyword evidence="2 8" id="KW-0436">Ligase</keyword>
<evidence type="ECO:0000313" key="10">
    <source>
        <dbReference type="EMBL" id="THB60794.1"/>
    </source>
</evidence>
<protein>
    <recommendedName>
        <fullName evidence="8">Tryptophan--tRNA ligase</fullName>
        <ecNumber evidence="8">6.1.1.2</ecNumber>
    </recommendedName>
    <alternativeName>
        <fullName evidence="8">Tryptophanyl-tRNA synthetase</fullName>
        <shortName evidence="8">TrpRS</shortName>
    </alternativeName>
</protein>
<feature type="short sequence motif" description="'KMSKS' region" evidence="8">
    <location>
        <begin position="200"/>
        <end position="204"/>
    </location>
</feature>
<dbReference type="Pfam" id="PF00579">
    <property type="entry name" value="tRNA-synt_1b"/>
    <property type="match status" value="1"/>
</dbReference>
<keyword evidence="11" id="KW-1185">Reference proteome</keyword>
<dbReference type="PROSITE" id="PS00178">
    <property type="entry name" value="AA_TRNA_LIGASE_I"/>
    <property type="match status" value="1"/>
</dbReference>
<dbReference type="GO" id="GO:0006436">
    <property type="term" value="P:tryptophanyl-tRNA aminoacylation"/>
    <property type="evidence" value="ECO:0007669"/>
    <property type="project" value="UniProtKB-UniRule"/>
</dbReference>
<feature type="binding site" evidence="8">
    <location>
        <begin position="9"/>
        <end position="11"/>
    </location>
    <ligand>
        <name>ATP</name>
        <dbReference type="ChEBI" id="CHEBI:30616"/>
    </ligand>
</feature>
<dbReference type="HAMAP" id="MF_00140_B">
    <property type="entry name" value="Trp_tRNA_synth_B"/>
    <property type="match status" value="1"/>
</dbReference>
<organism evidence="10 11">
    <name type="scientific">Vagococcus silagei</name>
    <dbReference type="NCBI Taxonomy" id="2508885"/>
    <lineage>
        <taxon>Bacteria</taxon>
        <taxon>Bacillati</taxon>
        <taxon>Bacillota</taxon>
        <taxon>Bacilli</taxon>
        <taxon>Lactobacillales</taxon>
        <taxon>Enterococcaceae</taxon>
        <taxon>Vagococcus</taxon>
    </lineage>
</organism>
<dbReference type="FunFam" id="1.10.240.10:FF:000002">
    <property type="entry name" value="Tryptophan--tRNA ligase"/>
    <property type="match status" value="1"/>
</dbReference>
<dbReference type="PANTHER" id="PTHR43766">
    <property type="entry name" value="TRYPTOPHAN--TRNA LIGASE, MITOCHONDRIAL"/>
    <property type="match status" value="1"/>
</dbReference>
<evidence type="ECO:0000256" key="2">
    <source>
        <dbReference type="ARBA" id="ARBA00022598"/>
    </source>
</evidence>
<accession>A0A4S3B129</accession>
<dbReference type="Gene3D" id="1.10.240.10">
    <property type="entry name" value="Tyrosyl-Transfer RNA Synthetase"/>
    <property type="match status" value="1"/>
</dbReference>
<dbReference type="InterPro" id="IPR024109">
    <property type="entry name" value="Trp-tRNA-ligase_bac-type"/>
</dbReference>
<dbReference type="EMBL" id="SDGV01000017">
    <property type="protein sequence ID" value="THB60794.1"/>
    <property type="molecule type" value="Genomic_DNA"/>
</dbReference>
<comment type="function">
    <text evidence="8">Catalyzes the attachment of tryptophan to tRNA(Trp).</text>
</comment>
<dbReference type="InterPro" id="IPR002305">
    <property type="entry name" value="aa-tRNA-synth_Ic"/>
</dbReference>
<keyword evidence="5 8" id="KW-0648">Protein biosynthesis</keyword>
<comment type="catalytic activity">
    <reaction evidence="7 8">
        <text>tRNA(Trp) + L-tryptophan + ATP = L-tryptophyl-tRNA(Trp) + AMP + diphosphate + H(+)</text>
        <dbReference type="Rhea" id="RHEA:24080"/>
        <dbReference type="Rhea" id="RHEA-COMP:9671"/>
        <dbReference type="Rhea" id="RHEA-COMP:9705"/>
        <dbReference type="ChEBI" id="CHEBI:15378"/>
        <dbReference type="ChEBI" id="CHEBI:30616"/>
        <dbReference type="ChEBI" id="CHEBI:33019"/>
        <dbReference type="ChEBI" id="CHEBI:57912"/>
        <dbReference type="ChEBI" id="CHEBI:78442"/>
        <dbReference type="ChEBI" id="CHEBI:78535"/>
        <dbReference type="ChEBI" id="CHEBI:456215"/>
        <dbReference type="EC" id="6.1.1.2"/>
    </reaction>
</comment>
<dbReference type="AlphaFoldDB" id="A0A4S3B129"/>
<feature type="binding site" evidence="8">
    <location>
        <position position="191"/>
    </location>
    <ligand>
        <name>ATP</name>
        <dbReference type="ChEBI" id="CHEBI:30616"/>
    </ligand>
</feature>
<evidence type="ECO:0000313" key="11">
    <source>
        <dbReference type="Proteomes" id="UP000310506"/>
    </source>
</evidence>
<evidence type="ECO:0000256" key="3">
    <source>
        <dbReference type="ARBA" id="ARBA00022741"/>
    </source>
</evidence>
<name>A0A4S3B129_9ENTE</name>
<dbReference type="InterPro" id="IPR002306">
    <property type="entry name" value="Trp-tRNA-ligase"/>
</dbReference>
<comment type="similarity">
    <text evidence="1 8 9">Belongs to the class-I aminoacyl-tRNA synthetase family.</text>
</comment>
<dbReference type="GO" id="GO:0004830">
    <property type="term" value="F:tryptophan-tRNA ligase activity"/>
    <property type="evidence" value="ECO:0007669"/>
    <property type="project" value="UniProtKB-UniRule"/>
</dbReference>
<evidence type="ECO:0000256" key="7">
    <source>
        <dbReference type="ARBA" id="ARBA00049929"/>
    </source>
</evidence>
<keyword evidence="3 8" id="KW-0547">Nucleotide-binding</keyword>
<dbReference type="OrthoDB" id="9801042at2"/>
<dbReference type="PRINTS" id="PR01039">
    <property type="entry name" value="TRNASYNTHTRP"/>
</dbReference>
<reference evidence="10 11" key="1">
    <citation type="submission" date="2019-01" db="EMBL/GenBank/DDBJ databases">
        <title>Vagococcus silagei sp. nov. isolated from brewer's grain.</title>
        <authorList>
            <person name="Guu J.-R."/>
        </authorList>
    </citation>
    <scope>NUCLEOTIDE SEQUENCE [LARGE SCALE GENOMIC DNA]</scope>
    <source>
        <strain evidence="10 11">2B-2</strain>
    </source>
</reference>
<dbReference type="Proteomes" id="UP000310506">
    <property type="component" value="Unassembled WGS sequence"/>
</dbReference>
<sequence>MKTIFSGIQPSGIPTIGNYIGAMKQFKMLQENYDCFFCIVDEHAITVPQDRLKLRKQILQLASLYIAVGLDPKQATIFIQSEVPAHAEAAWIVQCNTAIGELERMTQFKDKSQKNGKTSVSAGLLTYPPLMVADIILYNSDLVPVGEDQKQHLELTRDFVERFNTRYGTASQPILTLPEVKIPKKDAGGRIMSLQEPTKKMSKSDSNTKGFISMLDEPNVIRKKIRSAVTDSSGKIEYDPENKPGISNLLVIYSAMTEEPIEEIATKYADSSYAEFKNDLAEVVVAVLEPIQARYEELLVSEELQDILDEGAEKAQFVANKTLRKMRNAVGLGRKPRRK</sequence>
<evidence type="ECO:0000256" key="1">
    <source>
        <dbReference type="ARBA" id="ARBA00005594"/>
    </source>
</evidence>
<comment type="caution">
    <text evidence="10">The sequence shown here is derived from an EMBL/GenBank/DDBJ whole genome shotgun (WGS) entry which is preliminary data.</text>
</comment>
<dbReference type="RefSeq" id="WP_136137042.1">
    <property type="nucleotide sequence ID" value="NZ_SDGV01000017.1"/>
</dbReference>
<feature type="binding site" evidence="8">
    <location>
        <position position="134"/>
    </location>
    <ligand>
        <name>L-tryptophan</name>
        <dbReference type="ChEBI" id="CHEBI:57912"/>
    </ligand>
</feature>